<dbReference type="EMBL" id="AP014800">
    <property type="protein sequence ID" value="BAQ68743.1"/>
    <property type="molecule type" value="Genomic_DNA"/>
</dbReference>
<dbReference type="Proteomes" id="UP000064912">
    <property type="component" value="Chromosome"/>
</dbReference>
<name>A0A0D6B0R5_RHOSU</name>
<reference evidence="1 2" key="1">
    <citation type="submission" date="2015-02" db="EMBL/GenBank/DDBJ databases">
        <title>Genome sequene of Rhodovulum sulfidophilum DSM 2351.</title>
        <authorList>
            <person name="Nagao N."/>
        </authorList>
    </citation>
    <scope>NUCLEOTIDE SEQUENCE [LARGE SCALE GENOMIC DNA]</scope>
    <source>
        <strain evidence="1 2">DSM 2351</strain>
    </source>
</reference>
<dbReference type="Pfam" id="PF06707">
    <property type="entry name" value="DUF1194"/>
    <property type="match status" value="1"/>
</dbReference>
<protein>
    <submittedName>
        <fullName evidence="1">von Willebrand factor type A domain protein</fullName>
    </submittedName>
</protein>
<evidence type="ECO:0000313" key="2">
    <source>
        <dbReference type="Proteomes" id="UP000064912"/>
    </source>
</evidence>
<dbReference type="InterPro" id="IPR010607">
    <property type="entry name" value="DUF1194"/>
</dbReference>
<accession>A0A0D6B0R5</accession>
<organism evidence="1 2">
    <name type="scientific">Rhodovulum sulfidophilum</name>
    <name type="common">Rhodobacter sulfidophilus</name>
    <dbReference type="NCBI Taxonomy" id="35806"/>
    <lineage>
        <taxon>Bacteria</taxon>
        <taxon>Pseudomonadati</taxon>
        <taxon>Pseudomonadota</taxon>
        <taxon>Alphaproteobacteria</taxon>
        <taxon>Rhodobacterales</taxon>
        <taxon>Paracoccaceae</taxon>
        <taxon>Rhodovulum</taxon>
    </lineage>
</organism>
<dbReference type="KEGG" id="rsu:NHU_01585"/>
<proteinExistence type="predicted"/>
<dbReference type="AlphaFoldDB" id="A0A0D6B0R5"/>
<dbReference type="PATRIC" id="fig|35806.4.peg.1641"/>
<gene>
    <name evidence="1" type="ORF">NHU_01585</name>
</gene>
<sequence>MNLTITLAARRFFSGLLGDLADYFRAKLARGHAAFVDTASGFSDVAETMERKLPRELQGIAVGQVSPRPGTPPRHRFQ</sequence>
<evidence type="ECO:0000313" key="1">
    <source>
        <dbReference type="EMBL" id="BAQ68743.1"/>
    </source>
</evidence>